<evidence type="ECO:0000256" key="1">
    <source>
        <dbReference type="SAM" id="MobiDB-lite"/>
    </source>
</evidence>
<proteinExistence type="predicted"/>
<reference evidence="2 3" key="1">
    <citation type="submission" date="2021-03" db="EMBL/GenBank/DDBJ databases">
        <title>Paenibacillus artemisicola MWE-103 whole genome sequence.</title>
        <authorList>
            <person name="Ham Y.J."/>
        </authorList>
    </citation>
    <scope>NUCLEOTIDE SEQUENCE [LARGE SCALE GENOMIC DNA]</scope>
    <source>
        <strain evidence="2 3">MWE-103</strain>
    </source>
</reference>
<feature type="region of interest" description="Disordered" evidence="1">
    <location>
        <begin position="57"/>
        <end position="81"/>
    </location>
</feature>
<organism evidence="2 3">
    <name type="scientific">Paenibacillus artemisiicola</name>
    <dbReference type="NCBI Taxonomy" id="1172618"/>
    <lineage>
        <taxon>Bacteria</taxon>
        <taxon>Bacillati</taxon>
        <taxon>Bacillota</taxon>
        <taxon>Bacilli</taxon>
        <taxon>Bacillales</taxon>
        <taxon>Paenibacillaceae</taxon>
        <taxon>Paenibacillus</taxon>
    </lineage>
</organism>
<feature type="compositionally biased region" description="Acidic residues" evidence="1">
    <location>
        <begin position="57"/>
        <end position="70"/>
    </location>
</feature>
<feature type="compositionally biased region" description="Basic and acidic residues" evidence="1">
    <location>
        <begin position="71"/>
        <end position="81"/>
    </location>
</feature>
<protein>
    <submittedName>
        <fullName evidence="2">Uncharacterized protein</fullName>
    </submittedName>
</protein>
<evidence type="ECO:0000313" key="3">
    <source>
        <dbReference type="Proteomes" id="UP000670947"/>
    </source>
</evidence>
<dbReference type="Proteomes" id="UP000670947">
    <property type="component" value="Unassembled WGS sequence"/>
</dbReference>
<dbReference type="EMBL" id="JAGGDJ010000005">
    <property type="protein sequence ID" value="MBO7744688.1"/>
    <property type="molecule type" value="Genomic_DNA"/>
</dbReference>
<dbReference type="RefSeq" id="WP_208847627.1">
    <property type="nucleotide sequence ID" value="NZ_JAGGDJ010000005.1"/>
</dbReference>
<accession>A0ABS3W8T4</accession>
<comment type="caution">
    <text evidence="2">The sequence shown here is derived from an EMBL/GenBank/DDBJ whole genome shotgun (WGS) entry which is preliminary data.</text>
</comment>
<name>A0ABS3W8T4_9BACL</name>
<gene>
    <name evidence="2" type="ORF">I8J29_10800</name>
</gene>
<evidence type="ECO:0000313" key="2">
    <source>
        <dbReference type="EMBL" id="MBO7744688.1"/>
    </source>
</evidence>
<sequence>MSNPHNHNHDHDQEGPVVCPWCQTEIVWDEEIGPERYCPHCENELSGYRTLQLDLDDAGEEDPGEQEEDDKQAWRGDGADQDLTDFREYNRERLALDGTMERMLDDQLEAPECPNCRELMLEAGTHIVTGDAFKARIPAALGAPVVETPFALVMYVCPSCFHTENRLSVQDQERLVFLLTEASDEGGENG</sequence>
<keyword evidence="3" id="KW-1185">Reference proteome</keyword>